<proteinExistence type="predicted"/>
<reference evidence="1" key="1">
    <citation type="journal article" date="2018" name="Genome Biol.">
        <title>SKESA: strategic k-mer extension for scrupulous assemblies.</title>
        <authorList>
            <person name="Souvorov A."/>
            <person name="Agarwala R."/>
            <person name="Lipman D.J."/>
        </authorList>
    </citation>
    <scope>NUCLEOTIDE SEQUENCE</scope>
    <source>
        <strain evidence="1">H9558</strain>
    </source>
</reference>
<dbReference type="EMBL" id="DAASDO010000007">
    <property type="protein sequence ID" value="HAE5072140.1"/>
    <property type="molecule type" value="Genomic_DNA"/>
</dbReference>
<gene>
    <name evidence="1" type="ORF">G4G55_002370</name>
</gene>
<dbReference type="AlphaFoldDB" id="A0A732ICI3"/>
<evidence type="ECO:0000313" key="1">
    <source>
        <dbReference type="EMBL" id="HAE5072140.1"/>
    </source>
</evidence>
<name>A0A732ICI3_SALEN</name>
<organism evidence="1">
    <name type="scientific">Salmonella enteritidis</name>
    <dbReference type="NCBI Taxonomy" id="149539"/>
    <lineage>
        <taxon>Bacteria</taxon>
        <taxon>Pseudomonadati</taxon>
        <taxon>Pseudomonadota</taxon>
        <taxon>Gammaproteobacteria</taxon>
        <taxon>Enterobacterales</taxon>
        <taxon>Enterobacteriaceae</taxon>
        <taxon>Salmonella</taxon>
    </lineage>
</organism>
<comment type="caution">
    <text evidence="1">The sequence shown here is derived from an EMBL/GenBank/DDBJ whole genome shotgun (WGS) entry which is preliminary data.</text>
</comment>
<reference evidence="1" key="2">
    <citation type="submission" date="2018-07" db="EMBL/GenBank/DDBJ databases">
        <authorList>
            <consortium name="NCBI Pathogen Detection Project"/>
        </authorList>
    </citation>
    <scope>NUCLEOTIDE SEQUENCE</scope>
    <source>
        <strain evidence="1">H9558</strain>
    </source>
</reference>
<accession>A0A732ICI3</accession>
<protein>
    <submittedName>
        <fullName evidence="1">Uncharacterized protein</fullName>
    </submittedName>
</protein>
<sequence length="374" mass="43332">MPITAYSKTFKRELDASQLESLFNEHPISNEIAFRDFVKVDIECPACNVTGGHYVREGISLTKGHKVKQAYFAFRDIEGNDSHQPFCDFYTGPGKQNLISNEGRIDFRKSNSLITRTIARMVCNGIAKEVFTQESIRNMRQWFLDLRQNGDFTFNLNPHMVGISRASIFRSERNNTQYIVDPIASKNEWFDIDKEVYQSLYFKFPFLKLDYQKNNHLYDIRLQSVIKKAKSIILKDSNIITFDRAILKEKYEQATQFSLYIRSQEPILKTNLTYSISAVRNNNHLMALSALLLFISEWDSTLAQEKVNLLLQNDSAIDLNAGNVIGLNPFIHYSAWIIIKELNSLQKLYGQHIDFDDEFNSEKARLSKLYNISI</sequence>